<comment type="caution">
    <text evidence="2">The sequence shown here is derived from an EMBL/GenBank/DDBJ whole genome shotgun (WGS) entry which is preliminary data.</text>
</comment>
<gene>
    <name evidence="2" type="ORF">Pen02_70290</name>
</gene>
<dbReference type="Gene3D" id="3.30.40.250">
    <property type="match status" value="1"/>
</dbReference>
<dbReference type="Proteomes" id="UP000646749">
    <property type="component" value="Unassembled WGS sequence"/>
</dbReference>
<evidence type="ECO:0000313" key="2">
    <source>
        <dbReference type="EMBL" id="GIG92093.1"/>
    </source>
</evidence>
<proteinExistence type="predicted"/>
<dbReference type="Gene3D" id="3.30.1330.230">
    <property type="match status" value="1"/>
</dbReference>
<dbReference type="EMBL" id="BONW01000041">
    <property type="protein sequence ID" value="GIG92093.1"/>
    <property type="molecule type" value="Genomic_DNA"/>
</dbReference>
<protein>
    <recommendedName>
        <fullName evidence="1">YcaO domain-containing protein</fullName>
    </recommendedName>
</protein>
<reference evidence="2 3" key="1">
    <citation type="submission" date="2021-01" db="EMBL/GenBank/DDBJ databases">
        <title>Whole genome shotgun sequence of Plantactinospora endophytica NBRC 110450.</title>
        <authorList>
            <person name="Komaki H."/>
            <person name="Tamura T."/>
        </authorList>
    </citation>
    <scope>NUCLEOTIDE SEQUENCE [LARGE SCALE GENOMIC DNA]</scope>
    <source>
        <strain evidence="2 3">NBRC 110450</strain>
    </source>
</reference>
<dbReference type="PROSITE" id="PS51664">
    <property type="entry name" value="YCAO"/>
    <property type="match status" value="1"/>
</dbReference>
<dbReference type="PANTHER" id="PTHR37809">
    <property type="entry name" value="RIBOSOMAL PROTEIN S12 METHYLTHIOTRANSFERASE ACCESSORY FACTOR YCAO"/>
    <property type="match status" value="1"/>
</dbReference>
<keyword evidence="3" id="KW-1185">Reference proteome</keyword>
<dbReference type="Pfam" id="PF02624">
    <property type="entry name" value="YcaO"/>
    <property type="match status" value="1"/>
</dbReference>
<sequence length="425" mass="45597">MDGVAAELVRRLGMVVSDDPRPGPVGPATAAAHAMISVDGETVRGFGAGRTPERARTVAVWECVERWAQFGRSAAEASGSSYPAHVTRDSYAALGEVAIHPSDLGLYAQAQYRRPDFGLAAFDERAPLEWLPVNELVTGAQRLVPVEFLHPHAPLRRPALVAETSSGSAAYPDPDRARLAALCEVVERDAAMLLWHRRPAARVVPLGELPDRAGRAMTDLARAGYVGRVARIDQDVAVPTVLAIALRGRSFRYGLGTHPDPDTATEHAVVELGRGLRAGTRPDRYTHLPLDQVRRPAQHRALYDDGPLHDVLRTFLADTLVSGVRPRRAGPGPAVGDVERPGVDELPADPLDAVLGALGRHGLAGYSYDLTPPELADCGVSVVRVLVPGLIPLSFGYRRLRLGCRRLVGGTAPGRLSTLLPHFMG</sequence>
<dbReference type="RefSeq" id="WP_203870434.1">
    <property type="nucleotide sequence ID" value="NZ_BONW01000041.1"/>
</dbReference>
<dbReference type="InterPro" id="IPR003776">
    <property type="entry name" value="YcaO-like_dom"/>
</dbReference>
<evidence type="ECO:0000313" key="3">
    <source>
        <dbReference type="Proteomes" id="UP000646749"/>
    </source>
</evidence>
<evidence type="ECO:0000259" key="1">
    <source>
        <dbReference type="PROSITE" id="PS51664"/>
    </source>
</evidence>
<feature type="domain" description="YcaO" evidence="1">
    <location>
        <begin position="47"/>
        <end position="425"/>
    </location>
</feature>
<name>A0ABQ4EBI6_9ACTN</name>
<organism evidence="2 3">
    <name type="scientific">Plantactinospora endophytica</name>
    <dbReference type="NCBI Taxonomy" id="673535"/>
    <lineage>
        <taxon>Bacteria</taxon>
        <taxon>Bacillati</taxon>
        <taxon>Actinomycetota</taxon>
        <taxon>Actinomycetes</taxon>
        <taxon>Micromonosporales</taxon>
        <taxon>Micromonosporaceae</taxon>
        <taxon>Plantactinospora</taxon>
    </lineage>
</organism>
<dbReference type="Gene3D" id="3.30.160.660">
    <property type="match status" value="1"/>
</dbReference>
<accession>A0ABQ4EBI6</accession>
<dbReference type="PANTHER" id="PTHR37809:SF1">
    <property type="entry name" value="RIBOSOMAL PROTEIN S12 METHYLTHIOTRANSFERASE ACCESSORY FACTOR YCAO"/>
    <property type="match status" value="1"/>
</dbReference>